<evidence type="ECO:0000256" key="1">
    <source>
        <dbReference type="ARBA" id="ARBA00010396"/>
    </source>
</evidence>
<organism evidence="7 8">
    <name type="scientific">Commensalibacter melissae</name>
    <dbReference type="NCBI Taxonomy" id="2070537"/>
    <lineage>
        <taxon>Bacteria</taxon>
        <taxon>Pseudomonadati</taxon>
        <taxon>Pseudomonadota</taxon>
        <taxon>Alphaproteobacteria</taxon>
        <taxon>Acetobacterales</taxon>
        <taxon>Acetobacteraceae</taxon>
    </lineage>
</organism>
<keyword evidence="6" id="KW-0963">Cytoplasm</keyword>
<evidence type="ECO:0000256" key="4">
    <source>
        <dbReference type="ARBA" id="ARBA00022679"/>
    </source>
</evidence>
<gene>
    <name evidence="6" type="primary">rsmH</name>
    <name evidence="7" type="ORF">DK869_02820</name>
</gene>
<dbReference type="PANTHER" id="PTHR11265:SF0">
    <property type="entry name" value="12S RRNA N4-METHYLCYTIDINE METHYLTRANSFERASE"/>
    <property type="match status" value="1"/>
</dbReference>
<dbReference type="AlphaFoldDB" id="A0A318MZ31"/>
<dbReference type="GO" id="GO:0005737">
    <property type="term" value="C:cytoplasm"/>
    <property type="evidence" value="ECO:0007669"/>
    <property type="project" value="UniProtKB-SubCell"/>
</dbReference>
<feature type="binding site" evidence="6">
    <location>
        <position position="113"/>
    </location>
    <ligand>
        <name>S-adenosyl-L-methionine</name>
        <dbReference type="ChEBI" id="CHEBI:59789"/>
    </ligand>
</feature>
<keyword evidence="4 6" id="KW-0808">Transferase</keyword>
<evidence type="ECO:0000256" key="5">
    <source>
        <dbReference type="ARBA" id="ARBA00022691"/>
    </source>
</evidence>
<dbReference type="EMBL" id="QGLT01000001">
    <property type="protein sequence ID" value="PXZ01942.1"/>
    <property type="molecule type" value="Genomic_DNA"/>
</dbReference>
<keyword evidence="5 6" id="KW-0949">S-adenosyl-L-methionine</keyword>
<protein>
    <recommendedName>
        <fullName evidence="6">Ribosomal RNA small subunit methyltransferase H</fullName>
        <ecNumber evidence="6">2.1.1.199</ecNumber>
    </recommendedName>
    <alternativeName>
        <fullName evidence="6">16S rRNA m(4)C1402 methyltransferase</fullName>
    </alternativeName>
    <alternativeName>
        <fullName evidence="6">rRNA (cytosine-N(4)-)-methyltransferase RsmH</fullName>
    </alternativeName>
</protein>
<sequence>MADNYSAIDINGHFPVMLNEVIDLLQPKSEAVYIDATFGGGGYSKAILSAANCNVWGIDRDPDAIRRGQKIVDDYPTLRLLQGDFAQLETLAHENNIQSLDGIVLDLGVSSFQLEEAERGFSFRFDGPLDMRMSKSGKTAADLVNQLSETELADILWYYGEERFSRRIARAIIQDRLEKPFETTQQLANLIKRIVPSKKNEINPATRSFQALRIAVNDELTQIRQVLTSALSLLKPDGKLIVVSFHSLEDRIVKEIMNQATGNIASPSRHHPQSLHQKSELIKFEALTHKPLRPSKHEVLLNPRSRSAKLRAIKRLAGQKIRSIS</sequence>
<keyword evidence="3 6" id="KW-0489">Methyltransferase</keyword>
<accession>A0A318MZ31</accession>
<feature type="binding site" evidence="6">
    <location>
        <position position="59"/>
    </location>
    <ligand>
        <name>S-adenosyl-L-methionine</name>
        <dbReference type="ChEBI" id="CHEBI:59789"/>
    </ligand>
</feature>
<evidence type="ECO:0000256" key="2">
    <source>
        <dbReference type="ARBA" id="ARBA00022552"/>
    </source>
</evidence>
<dbReference type="RefSeq" id="WP_110438460.1">
    <property type="nucleotide sequence ID" value="NZ_CP046393.1"/>
</dbReference>
<keyword evidence="2 6" id="KW-0698">rRNA processing</keyword>
<dbReference type="Gene3D" id="1.10.150.170">
    <property type="entry name" value="Putative methyltransferase TM0872, insert domain"/>
    <property type="match status" value="1"/>
</dbReference>
<dbReference type="PIRSF" id="PIRSF004486">
    <property type="entry name" value="MraW"/>
    <property type="match status" value="1"/>
</dbReference>
<dbReference type="InterPro" id="IPR002903">
    <property type="entry name" value="RsmH"/>
</dbReference>
<dbReference type="GO" id="GO:0071424">
    <property type="term" value="F:rRNA (cytosine-N4-)-methyltransferase activity"/>
    <property type="evidence" value="ECO:0007669"/>
    <property type="project" value="UniProtKB-UniRule"/>
</dbReference>
<dbReference type="CDD" id="cd02440">
    <property type="entry name" value="AdoMet_MTases"/>
    <property type="match status" value="1"/>
</dbReference>
<dbReference type="InterPro" id="IPR023397">
    <property type="entry name" value="SAM-dep_MeTrfase_MraW_recog"/>
</dbReference>
<dbReference type="NCBIfam" id="TIGR00006">
    <property type="entry name" value="16S rRNA (cytosine(1402)-N(4))-methyltransferase RsmH"/>
    <property type="match status" value="1"/>
</dbReference>
<dbReference type="FunFam" id="1.10.150.170:FF:000003">
    <property type="entry name" value="Ribosomal RNA small subunit methyltransferase H"/>
    <property type="match status" value="1"/>
</dbReference>
<comment type="similarity">
    <text evidence="1 6">Belongs to the methyltransferase superfamily. RsmH family.</text>
</comment>
<comment type="function">
    <text evidence="6">Specifically methylates the N4 position of cytidine in position 1402 (C1402) of 16S rRNA.</text>
</comment>
<evidence type="ECO:0000313" key="7">
    <source>
        <dbReference type="EMBL" id="PXZ01942.1"/>
    </source>
</evidence>
<evidence type="ECO:0000313" key="8">
    <source>
        <dbReference type="Proteomes" id="UP000247565"/>
    </source>
</evidence>
<evidence type="ECO:0000256" key="3">
    <source>
        <dbReference type="ARBA" id="ARBA00022603"/>
    </source>
</evidence>
<dbReference type="SUPFAM" id="SSF53335">
    <property type="entry name" value="S-adenosyl-L-methionine-dependent methyltransferases"/>
    <property type="match status" value="1"/>
</dbReference>
<dbReference type="GO" id="GO:0070475">
    <property type="term" value="P:rRNA base methylation"/>
    <property type="evidence" value="ECO:0007669"/>
    <property type="project" value="UniProtKB-UniRule"/>
</dbReference>
<dbReference type="Gene3D" id="3.40.50.150">
    <property type="entry name" value="Vaccinia Virus protein VP39"/>
    <property type="match status" value="1"/>
</dbReference>
<reference evidence="7 8" key="1">
    <citation type="submission" date="2018-05" db="EMBL/GenBank/DDBJ databases">
        <title>Reference genomes for bee gut microbiota database.</title>
        <authorList>
            <person name="Ellegaard K.M."/>
        </authorList>
    </citation>
    <scope>NUCLEOTIDE SEQUENCE [LARGE SCALE GENOMIC DNA]</scope>
    <source>
        <strain evidence="7 8">ESL0284</strain>
    </source>
</reference>
<dbReference type="EC" id="2.1.1.199" evidence="6"/>
<dbReference type="Pfam" id="PF01795">
    <property type="entry name" value="Methyltransf_5"/>
    <property type="match status" value="1"/>
</dbReference>
<dbReference type="PANTHER" id="PTHR11265">
    <property type="entry name" value="S-ADENOSYL-METHYLTRANSFERASE MRAW"/>
    <property type="match status" value="1"/>
</dbReference>
<comment type="caution">
    <text evidence="7">The sequence shown here is derived from an EMBL/GenBank/DDBJ whole genome shotgun (WGS) entry which is preliminary data.</text>
</comment>
<name>A0A318MZ31_9PROT</name>
<comment type="catalytic activity">
    <reaction evidence="6">
        <text>cytidine(1402) in 16S rRNA + S-adenosyl-L-methionine = N(4)-methylcytidine(1402) in 16S rRNA + S-adenosyl-L-homocysteine + H(+)</text>
        <dbReference type="Rhea" id="RHEA:42928"/>
        <dbReference type="Rhea" id="RHEA-COMP:10286"/>
        <dbReference type="Rhea" id="RHEA-COMP:10287"/>
        <dbReference type="ChEBI" id="CHEBI:15378"/>
        <dbReference type="ChEBI" id="CHEBI:57856"/>
        <dbReference type="ChEBI" id="CHEBI:59789"/>
        <dbReference type="ChEBI" id="CHEBI:74506"/>
        <dbReference type="ChEBI" id="CHEBI:82748"/>
        <dbReference type="EC" id="2.1.1.199"/>
    </reaction>
</comment>
<comment type="subcellular location">
    <subcellularLocation>
        <location evidence="6">Cytoplasm</location>
    </subcellularLocation>
</comment>
<feature type="binding site" evidence="6">
    <location>
        <position position="85"/>
    </location>
    <ligand>
        <name>S-adenosyl-L-methionine</name>
        <dbReference type="ChEBI" id="CHEBI:59789"/>
    </ligand>
</feature>
<feature type="binding site" evidence="6">
    <location>
        <begin position="41"/>
        <end position="43"/>
    </location>
    <ligand>
        <name>S-adenosyl-L-methionine</name>
        <dbReference type="ChEBI" id="CHEBI:59789"/>
    </ligand>
</feature>
<proteinExistence type="inferred from homology"/>
<dbReference type="HAMAP" id="MF_01007">
    <property type="entry name" value="16SrRNA_methyltr_H"/>
    <property type="match status" value="1"/>
</dbReference>
<dbReference type="SUPFAM" id="SSF81799">
    <property type="entry name" value="Putative methyltransferase TM0872, insert domain"/>
    <property type="match status" value="1"/>
</dbReference>
<dbReference type="OrthoDB" id="9806637at2"/>
<feature type="binding site" evidence="6">
    <location>
        <position position="106"/>
    </location>
    <ligand>
        <name>S-adenosyl-L-methionine</name>
        <dbReference type="ChEBI" id="CHEBI:59789"/>
    </ligand>
</feature>
<dbReference type="InterPro" id="IPR029063">
    <property type="entry name" value="SAM-dependent_MTases_sf"/>
</dbReference>
<keyword evidence="8" id="KW-1185">Reference proteome</keyword>
<evidence type="ECO:0000256" key="6">
    <source>
        <dbReference type="HAMAP-Rule" id="MF_01007"/>
    </source>
</evidence>
<dbReference type="Proteomes" id="UP000247565">
    <property type="component" value="Unassembled WGS sequence"/>
</dbReference>